<proteinExistence type="predicted"/>
<evidence type="ECO:0000313" key="2">
    <source>
        <dbReference type="Proteomes" id="UP001140234"/>
    </source>
</evidence>
<keyword evidence="2" id="KW-1185">Reference proteome</keyword>
<organism evidence="1 2">
    <name type="scientific">Coemansia nantahalensis</name>
    <dbReference type="NCBI Taxonomy" id="2789366"/>
    <lineage>
        <taxon>Eukaryota</taxon>
        <taxon>Fungi</taxon>
        <taxon>Fungi incertae sedis</taxon>
        <taxon>Zoopagomycota</taxon>
        <taxon>Kickxellomycotina</taxon>
        <taxon>Kickxellomycetes</taxon>
        <taxon>Kickxellales</taxon>
        <taxon>Kickxellaceae</taxon>
        <taxon>Coemansia</taxon>
    </lineage>
</organism>
<dbReference type="Proteomes" id="UP001140234">
    <property type="component" value="Unassembled WGS sequence"/>
</dbReference>
<accession>A0ACC1JZP8</accession>
<dbReference type="EMBL" id="JANBUJ010000682">
    <property type="protein sequence ID" value="KAJ2770678.1"/>
    <property type="molecule type" value="Genomic_DNA"/>
</dbReference>
<reference evidence="1" key="1">
    <citation type="submission" date="2022-07" db="EMBL/GenBank/DDBJ databases">
        <title>Phylogenomic reconstructions and comparative analyses of Kickxellomycotina fungi.</title>
        <authorList>
            <person name="Reynolds N.K."/>
            <person name="Stajich J.E."/>
            <person name="Barry K."/>
            <person name="Grigoriev I.V."/>
            <person name="Crous P."/>
            <person name="Smith M.E."/>
        </authorList>
    </citation>
    <scope>NUCLEOTIDE SEQUENCE</scope>
    <source>
        <strain evidence="1">CBS 109366</strain>
    </source>
</reference>
<sequence>MDMQGGGHGGHGGGSHPGCAMNMALNWSTDNVCVLFDFWRINSATSLVFSWAAVCLLGYMYELFRARVRRWELSLASEDAPGAHVLPATPPGAPSADGRKCTRWRRALYYGLLVAYSYSLMLVFMTYNGYLILAVIAGAVTGHYVHSADTLGAVRGAHCH</sequence>
<evidence type="ECO:0000313" key="1">
    <source>
        <dbReference type="EMBL" id="KAJ2770678.1"/>
    </source>
</evidence>
<comment type="caution">
    <text evidence="1">The sequence shown here is derived from an EMBL/GenBank/DDBJ whole genome shotgun (WGS) entry which is preliminary data.</text>
</comment>
<protein>
    <submittedName>
        <fullName evidence="1">Copper transpport protein</fullName>
    </submittedName>
</protein>
<name>A0ACC1JZP8_9FUNG</name>
<gene>
    <name evidence="1" type="primary">CTR2</name>
    <name evidence="1" type="ORF">IWQ57_002551</name>
</gene>